<name>A0ABP8NTN5_9NOCA</name>
<dbReference type="EMBL" id="BAABFB010000018">
    <property type="protein sequence ID" value="GAA4473256.1"/>
    <property type="molecule type" value="Genomic_DNA"/>
</dbReference>
<feature type="compositionally biased region" description="Low complexity" evidence="1">
    <location>
        <begin position="7"/>
        <end position="19"/>
    </location>
</feature>
<evidence type="ECO:0000256" key="1">
    <source>
        <dbReference type="SAM" id="MobiDB-lite"/>
    </source>
</evidence>
<feature type="region of interest" description="Disordered" evidence="1">
    <location>
        <begin position="1"/>
        <end position="65"/>
    </location>
</feature>
<dbReference type="RefSeq" id="WP_345342125.1">
    <property type="nucleotide sequence ID" value="NZ_BAABFB010000018.1"/>
</dbReference>
<comment type="caution">
    <text evidence="2">The sequence shown here is derived from an EMBL/GenBank/DDBJ whole genome shotgun (WGS) entry which is preliminary data.</text>
</comment>
<reference evidence="3" key="1">
    <citation type="journal article" date="2019" name="Int. J. Syst. Evol. Microbiol.">
        <title>The Global Catalogue of Microorganisms (GCM) 10K type strain sequencing project: providing services to taxonomists for standard genome sequencing and annotation.</title>
        <authorList>
            <consortium name="The Broad Institute Genomics Platform"/>
            <consortium name="The Broad Institute Genome Sequencing Center for Infectious Disease"/>
            <person name="Wu L."/>
            <person name="Ma J."/>
        </authorList>
    </citation>
    <scope>NUCLEOTIDE SEQUENCE [LARGE SCALE GENOMIC DNA]</scope>
    <source>
        <strain evidence="3">JCM 32206</strain>
    </source>
</reference>
<gene>
    <name evidence="2" type="ORF">GCM10023094_06630</name>
</gene>
<organism evidence="2 3">
    <name type="scientific">Rhodococcus olei</name>
    <dbReference type="NCBI Taxonomy" id="2161675"/>
    <lineage>
        <taxon>Bacteria</taxon>
        <taxon>Bacillati</taxon>
        <taxon>Actinomycetota</taxon>
        <taxon>Actinomycetes</taxon>
        <taxon>Mycobacteriales</taxon>
        <taxon>Nocardiaceae</taxon>
        <taxon>Rhodococcus</taxon>
    </lineage>
</organism>
<dbReference type="Proteomes" id="UP001501183">
    <property type="component" value="Unassembled WGS sequence"/>
</dbReference>
<proteinExistence type="predicted"/>
<protein>
    <submittedName>
        <fullName evidence="2">Uncharacterized protein</fullName>
    </submittedName>
</protein>
<accession>A0ABP8NTN5</accession>
<keyword evidence="3" id="KW-1185">Reference proteome</keyword>
<evidence type="ECO:0000313" key="3">
    <source>
        <dbReference type="Proteomes" id="UP001501183"/>
    </source>
</evidence>
<dbReference type="Pfam" id="PF20060">
    <property type="entry name" value="DUF6459"/>
    <property type="match status" value="1"/>
</dbReference>
<sequence length="174" mass="18589">MRTFVTAAPATEPPAAAAPAPAPRCPRRPDLHAPRRVPHHAVTPRSRRPASAHAPDTPVTASPDAHRFAEVALRLTLEVLDRRRQPHQLRTMLAAAPLGLVSALARADSPGRRLGAAQLRRIHLRPTGPGAVELFGSYQRGDRTFAVAGRIERAPVTGGTGDRGGWVFTSLQVG</sequence>
<evidence type="ECO:0000313" key="2">
    <source>
        <dbReference type="EMBL" id="GAA4473256.1"/>
    </source>
</evidence>
<dbReference type="InterPro" id="IPR045596">
    <property type="entry name" value="DUF6459"/>
</dbReference>